<reference evidence="5" key="1">
    <citation type="submission" date="2020-03" db="EMBL/GenBank/DDBJ databases">
        <title>Studies in the Genomics of Life Span.</title>
        <authorList>
            <person name="Glass D."/>
        </authorList>
    </citation>
    <scope>NUCLEOTIDE SEQUENCE</scope>
    <source>
        <strain evidence="5">LTLLF</strain>
        <tissue evidence="5">Muscle</tissue>
    </source>
</reference>
<feature type="compositionally biased region" description="Basic and acidic residues" evidence="3">
    <location>
        <begin position="1198"/>
        <end position="1213"/>
    </location>
</feature>
<dbReference type="InterPro" id="IPR001478">
    <property type="entry name" value="PDZ"/>
</dbReference>
<dbReference type="PANTHER" id="PTHR23348">
    <property type="entry name" value="PERIAXIN/AHNAK"/>
    <property type="match status" value="1"/>
</dbReference>
<feature type="region of interest" description="Disordered" evidence="3">
    <location>
        <begin position="2423"/>
        <end position="2457"/>
    </location>
</feature>
<comment type="caution">
    <text evidence="5">The sequence shown here is derived from an EMBL/GenBank/DDBJ whole genome shotgun (WGS) entry which is preliminary data.</text>
</comment>
<evidence type="ECO:0000313" key="6">
    <source>
        <dbReference type="Proteomes" id="UP000710432"/>
    </source>
</evidence>
<feature type="region of interest" description="Disordered" evidence="3">
    <location>
        <begin position="1273"/>
        <end position="1459"/>
    </location>
</feature>
<feature type="compositionally biased region" description="Basic residues" evidence="3">
    <location>
        <begin position="1127"/>
        <end position="1136"/>
    </location>
</feature>
<feature type="compositionally biased region" description="Basic and acidic residues" evidence="3">
    <location>
        <begin position="587"/>
        <end position="610"/>
    </location>
</feature>
<sequence>MRPPAPPTSTLQSGQRRLGGPGRGRSQGLEVPQASAAITARLPAAAQGNGAVGAALLQAHHLSAVTRLAGPPPARTTSRQDVRLLPRGAAHLARSPRQWCASLPPAACFPRAASGRQLQQQDPGAETEEDHSVTEGPVGEIIRPRPQGSSPVYEYTVEGAGFGAQTMQEATEVTLNTEVEAGASGYTVTGGGDQGIFVKQVLKDSSAAKLFSLREGDQLLSATIFFDHMKYEDALKILQYSEPYKVQFRIKRKLSASKGEESAILHSQQGLKSQEKQDKDTADGYMETPTKTLEVDGDRERLISKSRDGHQRRPQDRLSWPKFQALGSKRASGPRRSHSSSEASEQRDTHEVSPTSTDTEAQLTADSQEQKSGTRRRRRKFLNLRFGMRSGQGANITEQIGREPQDRRGHAGLLEESQLQEDETQASGFTSALSTQMPTNLSHSDLEKEGPGEMVVKSDKHQRKKKQLAKQDKEKTFSQHRAEPARAEPARAEPAPGSSWDGEWEIVESLEMGIARLSLQDKPDQGSTQLALCNSKTPETGFSKKNTKETKKGSKEVGIGEKERRETVDRGREDRQVPAESQGRTGHATEKGGKDGRAGWESEQEKKDTEQVTQTGQIKVKMPKFRIPSFGWSPTKEAVTQKRERKEVSTEDNETLDEEKRREEPEKKERECKEDRQTTDKTQSRKAAQALYTESDIGDNGGENSEKEISFKMTKLKEPSFCEYPPGKNGTQASMVVQTCNMEAEVSLPSVQGELQTPDLSIHLPSSNLEVKAGQVDVKIADVQLPEGEQIAQDADGASLKGHLPNLQMPSFKMPKVDLKGPTVDVKGPTVDAKGPTVDVKSPKAEISGPDMGVSLPGVKVDIQAQASGRQLQQQDPGAETEEDHSVTEGPVGEIIRPRPQGSSPVYEYTVEGAGFGAQTMQEATEVTLNTEVEAGASGYTVTGGGDQGIFVKQVLKDSSAAKLFSLREGDQLLSATIFFDHMKYEDALKILQYSEPYKVQFRIKRKLSASKGEESAILHSQQGLKSQEKQDKDTADGYMETPTKTLEVDGDRERLISKSRDGHQRRPQDRLSWPKFQALGSKRASGPRRSHSSSEASEQRDTHEVSPTSTDTEAQLTADSQEQKSGTRRRRRKFLNLRFGMRSGQGANITEQIGREPQDRRGHAGLLEESQLQEDETQASGFTSALSTQMPTNLSHSDLEKEGPGEMVVKSDKHQRKKKQLAKQDKEKTFSQHRAEPARAEPARAEPAPGSSWDGEWEIVESLEMGIARLSLQDKPDQGSTQLALCNSKTPETGFSKKNTKETKKGSKEVGIGEKERRETVDRGREDRQVPAESQGRTGHATEKGGKDGRAGWESEQEKKDTEQVTQTGQIKVKMPKFRIPSFGWSPTKEAVTQKRERKEVSTEDNETLDEEKRREEPEKKERECKEDRQTTDKTQSRKAAQALYTESDIGDNGGENSEKEISFKMTKLKEPSFCEYPPGKNGTQASMVVQTCNMEAEVSLPSVQGELQTPDLSIHLPSSNLEVKAGQVDVKIADVQLPEGEQIAQDADGASLKGHLPNLQMPSFKMPKVDLKGPTVDVKGPTVDAKGPTVDVKSPKAEISGPDMGVSLPGVKVDIQAQGAKLQEDLPHAVTHEATKDSKFKMPKFKMPSFGVSTTGKPSMAATMEVAAPKMEAEVSLPSMEGELQTPDLSIHLPSSHLEGMDPYVDVKIEDAQLADGNHAKQETPGASMKVHLPTVEIPSFKLSKLDLKGATDGIEIPSEVVCGPDVKLLLSGVQADLQTQPSSVVFSIVKVEIDPQIGTCESHQHVSIEKEAEKGRNRKLSFSMPRLALPKIKGSKGRAGMPEGEVKPSLTGTTAGGKLVVVQTSVSDTHVGGTRSRDVATAPSIRSPSMPAEVTGCKTDLAPLEDALDIRGDIQSHMFLGVSASQPFGELTASVTGDLQPSCRQTHSAPTMESPEMDPTAKETTKYSHERRFKMPKFRVPGFRRSSSKERDGAGEQEATQTADAGIALEAEVAAANEPESKLEAHVSLGSPEEGISVETPKSPTYADVVKRDLHGTGVRMHGSTVGMSQTHLSTHELGTHPGKNSSSVIVSELQLPPEGTGKQQHPGSGGHILAEVAAGAGNWPSQPQGPLRLKASVTDMPSQASMVSTSQLWEDSVLTVTFPKLKVPKFSSHDSSSEADVFFPVVRKVQCAEASIDSAMHKDGPGLWVASILKTGAEDPRGPPVSLEQSVEPSPISKVRVHIQGSQGESQEVAFCSRMEQEGSDSSACEAFSTQIVRESEIPVSTIQTPSYGFSLLKVKIPEPSVQASVQTGAPDCQVQEDSVGGAPRAAAGRHFIPADFPPDAGEPFEMISCSAGVPPGPQLTDSTSDEEQAEILEFPEDSQEVKTPEMATKQKPEGKKASLLWSWLPSIGFSSVEETAADSGDAAQRPAPVHVQPAARLDPELPRKQEKAGWFRFPKLGFSSSPTKKIRSAEGGDVQVEQKPQEETLTFFDARESFSPEEEEAEQEVTSARPGSKAMVASSARTELVLLEQARDTGDKSTPRPVAK</sequence>
<feature type="region of interest" description="Disordered" evidence="3">
    <location>
        <begin position="867"/>
        <end position="904"/>
    </location>
</feature>
<feature type="region of interest" description="Disordered" evidence="3">
    <location>
        <begin position="2019"/>
        <end position="2044"/>
    </location>
</feature>
<feature type="compositionally biased region" description="Basic and acidic residues" evidence="3">
    <location>
        <begin position="639"/>
        <end position="649"/>
    </location>
</feature>
<protein>
    <submittedName>
        <fullName evidence="5">Protein AHNAK2</fullName>
    </submittedName>
</protein>
<feature type="compositionally biased region" description="Polar residues" evidence="3">
    <location>
        <begin position="1279"/>
        <end position="1294"/>
    </location>
</feature>
<evidence type="ECO:0000313" key="5">
    <source>
        <dbReference type="EMBL" id="KAH0514048.1"/>
    </source>
</evidence>
<feature type="compositionally biased region" description="Basic and acidic residues" evidence="3">
    <location>
        <begin position="1393"/>
        <end position="1403"/>
    </location>
</feature>
<feature type="compositionally biased region" description="Basic and acidic residues" evidence="3">
    <location>
        <begin position="469"/>
        <end position="491"/>
    </location>
</feature>
<feature type="region of interest" description="Disordered" evidence="3">
    <location>
        <begin position="1835"/>
        <end position="1855"/>
    </location>
</feature>
<evidence type="ECO:0000256" key="2">
    <source>
        <dbReference type="ARBA" id="ARBA00023242"/>
    </source>
</evidence>
<feature type="compositionally biased region" description="Basic and acidic residues" evidence="3">
    <location>
        <begin position="1300"/>
        <end position="1331"/>
    </location>
</feature>
<feature type="region of interest" description="Disordered" evidence="3">
    <location>
        <begin position="1"/>
        <end position="31"/>
    </location>
</feature>
<feature type="compositionally biased region" description="Basic and acidic residues" evidence="3">
    <location>
        <begin position="293"/>
        <end position="316"/>
    </location>
</feature>
<name>A0A8J6GNQ5_MICOH</name>
<gene>
    <name evidence="5" type="ORF">LTLLF_136780</name>
</gene>
<dbReference type="InterPro" id="IPR052082">
    <property type="entry name" value="Myelin_sheath_structural"/>
</dbReference>
<feature type="domain" description="PDZ" evidence="4">
    <location>
        <begin position="172"/>
        <end position="239"/>
    </location>
</feature>
<feature type="region of interest" description="Disordered" evidence="3">
    <location>
        <begin position="1871"/>
        <end position="1897"/>
    </location>
</feature>
<feature type="region of interest" description="Disordered" evidence="3">
    <location>
        <begin position="823"/>
        <end position="855"/>
    </location>
</feature>
<dbReference type="GO" id="GO:0005634">
    <property type="term" value="C:nucleus"/>
    <property type="evidence" value="ECO:0007669"/>
    <property type="project" value="UniProtKB-SubCell"/>
</dbReference>
<dbReference type="Proteomes" id="UP000710432">
    <property type="component" value="Unassembled WGS sequence"/>
</dbReference>
<comment type="subcellular location">
    <subcellularLocation>
        <location evidence="1">Nucleus</location>
    </subcellularLocation>
</comment>
<feature type="compositionally biased region" description="Basic and acidic residues" evidence="3">
    <location>
        <begin position="658"/>
        <end position="683"/>
    </location>
</feature>
<feature type="compositionally biased region" description="Basic and acidic residues" evidence="3">
    <location>
        <begin position="1047"/>
        <end position="1070"/>
    </location>
</feature>
<dbReference type="SMART" id="SM00228">
    <property type="entry name" value="PDZ"/>
    <property type="match status" value="2"/>
</dbReference>
<feature type="region of interest" description="Disordered" evidence="3">
    <location>
        <begin position="1577"/>
        <end position="1607"/>
    </location>
</feature>
<feature type="compositionally biased region" description="Polar residues" evidence="3">
    <location>
        <begin position="1106"/>
        <end position="1125"/>
    </location>
</feature>
<feature type="region of interest" description="Disordered" evidence="3">
    <location>
        <begin position="259"/>
        <end position="500"/>
    </location>
</feature>
<accession>A0A8J6GNQ5</accession>
<dbReference type="PROSITE" id="PS50106">
    <property type="entry name" value="PDZ"/>
    <property type="match status" value="2"/>
</dbReference>
<dbReference type="SUPFAM" id="SSF50156">
    <property type="entry name" value="PDZ domain-like"/>
    <property type="match status" value="2"/>
</dbReference>
<evidence type="ECO:0000256" key="3">
    <source>
        <dbReference type="SAM" id="MobiDB-lite"/>
    </source>
</evidence>
<dbReference type="GO" id="GO:0043484">
    <property type="term" value="P:regulation of RNA splicing"/>
    <property type="evidence" value="ECO:0007669"/>
    <property type="project" value="TreeGrafter"/>
</dbReference>
<proteinExistence type="predicted"/>
<feature type="compositionally biased region" description="Basic and acidic residues" evidence="3">
    <location>
        <begin position="444"/>
        <end position="459"/>
    </location>
</feature>
<organism evidence="5 6">
    <name type="scientific">Microtus ochrogaster</name>
    <name type="common">Prairie vole</name>
    <dbReference type="NCBI Taxonomy" id="79684"/>
    <lineage>
        <taxon>Eukaryota</taxon>
        <taxon>Metazoa</taxon>
        <taxon>Chordata</taxon>
        <taxon>Craniata</taxon>
        <taxon>Vertebrata</taxon>
        <taxon>Euteleostomi</taxon>
        <taxon>Mammalia</taxon>
        <taxon>Eutheria</taxon>
        <taxon>Euarchontoglires</taxon>
        <taxon>Glires</taxon>
        <taxon>Rodentia</taxon>
        <taxon>Myomorpha</taxon>
        <taxon>Muroidea</taxon>
        <taxon>Cricetidae</taxon>
        <taxon>Arvicolinae</taxon>
        <taxon>Microtus</taxon>
    </lineage>
</organism>
<feature type="compositionally biased region" description="Basic and acidic residues" evidence="3">
    <location>
        <begin position="1154"/>
        <end position="1163"/>
    </location>
</feature>
<feature type="compositionally biased region" description="Basic and acidic residues" evidence="3">
    <location>
        <begin position="400"/>
        <end position="409"/>
    </location>
</feature>
<feature type="region of interest" description="Disordered" evidence="3">
    <location>
        <begin position="113"/>
        <end position="150"/>
    </location>
</feature>
<feature type="compositionally biased region" description="Polar residues" evidence="3">
    <location>
        <begin position="352"/>
        <end position="371"/>
    </location>
</feature>
<feature type="compositionally biased region" description="Basic residues" evidence="3">
    <location>
        <begin position="373"/>
        <end position="382"/>
    </location>
</feature>
<dbReference type="EMBL" id="JAATJU010021291">
    <property type="protein sequence ID" value="KAH0514048.1"/>
    <property type="molecule type" value="Genomic_DNA"/>
</dbReference>
<feature type="region of interest" description="Disordered" evidence="3">
    <location>
        <begin position="1984"/>
        <end position="2006"/>
    </location>
</feature>
<feature type="compositionally biased region" description="Basic and acidic residues" evidence="3">
    <location>
        <begin position="1027"/>
        <end position="1036"/>
    </location>
</feature>
<feature type="compositionally biased region" description="Basic and acidic residues" evidence="3">
    <location>
        <begin position="2446"/>
        <end position="2457"/>
    </location>
</feature>
<feature type="compositionally biased region" description="Basic and acidic residues" evidence="3">
    <location>
        <begin position="546"/>
        <end position="577"/>
    </location>
</feature>
<feature type="region of interest" description="Disordered" evidence="3">
    <location>
        <begin position="519"/>
        <end position="705"/>
    </location>
</feature>
<feature type="compositionally biased region" description="Basic and acidic residues" evidence="3">
    <location>
        <begin position="273"/>
        <end position="282"/>
    </location>
</feature>
<dbReference type="Gene3D" id="2.30.42.10">
    <property type="match status" value="2"/>
</dbReference>
<feature type="domain" description="PDZ" evidence="4">
    <location>
        <begin position="926"/>
        <end position="993"/>
    </location>
</feature>
<evidence type="ECO:0000256" key="1">
    <source>
        <dbReference type="ARBA" id="ARBA00004123"/>
    </source>
</evidence>
<feature type="region of interest" description="Disordered" evidence="3">
    <location>
        <begin position="2470"/>
        <end position="2529"/>
    </location>
</feature>
<dbReference type="InterPro" id="IPR036034">
    <property type="entry name" value="PDZ_sf"/>
</dbReference>
<dbReference type="PANTHER" id="PTHR23348:SF37">
    <property type="entry name" value="PROTEIN AHNAK2"/>
    <property type="match status" value="1"/>
</dbReference>
<feature type="compositionally biased region" description="Basic and acidic residues" evidence="3">
    <location>
        <begin position="1341"/>
        <end position="1364"/>
    </location>
</feature>
<dbReference type="GO" id="GO:0043034">
    <property type="term" value="C:costamere"/>
    <property type="evidence" value="ECO:0007669"/>
    <property type="project" value="TreeGrafter"/>
</dbReference>
<feature type="region of interest" description="Disordered" evidence="3">
    <location>
        <begin position="1013"/>
        <end position="1254"/>
    </location>
</feature>
<feature type="compositionally biased region" description="Polar residues" evidence="3">
    <location>
        <begin position="1943"/>
        <end position="1954"/>
    </location>
</feature>
<evidence type="ECO:0000259" key="4">
    <source>
        <dbReference type="PROSITE" id="PS50106"/>
    </source>
</evidence>
<feature type="region of interest" description="Disordered" evidence="3">
    <location>
        <begin position="1943"/>
        <end position="1963"/>
    </location>
</feature>
<feature type="compositionally biased region" description="Polar residues" evidence="3">
    <location>
        <begin position="1179"/>
        <end position="1197"/>
    </location>
</feature>
<feature type="compositionally biased region" description="Polar residues" evidence="3">
    <location>
        <begin position="525"/>
        <end position="540"/>
    </location>
</feature>
<feature type="compositionally biased region" description="Basic and acidic residues" evidence="3">
    <location>
        <begin position="1223"/>
        <end position="1245"/>
    </location>
</feature>
<keyword evidence="2" id="KW-0539">Nucleus</keyword>
<feature type="compositionally biased region" description="Polar residues" evidence="3">
    <location>
        <begin position="425"/>
        <end position="443"/>
    </location>
</feature>
<feature type="compositionally biased region" description="Basic and acidic residues" evidence="3">
    <location>
        <begin position="1412"/>
        <end position="1437"/>
    </location>
</feature>
<dbReference type="FunFam" id="2.30.42.10:FF:000225">
    <property type="entry name" value="AHNAK2 isoform 1"/>
    <property type="match status" value="2"/>
</dbReference>